<dbReference type="EMBL" id="CM043036">
    <property type="protein sequence ID" value="KAI4580836.1"/>
    <property type="molecule type" value="Genomic_DNA"/>
</dbReference>
<dbReference type="Proteomes" id="UP001057279">
    <property type="component" value="Linkage Group LG11"/>
</dbReference>
<proteinExistence type="predicted"/>
<gene>
    <name evidence="1" type="ORF">MJG53_010378</name>
</gene>
<accession>A0ACB9UUH2</accession>
<reference evidence="1" key="1">
    <citation type="submission" date="2022-03" db="EMBL/GenBank/DDBJ databases">
        <title>Genomic analyses of argali, domestic sheep and their hybrids provide insights into chromosomal evolution, heterosis and genetic basis of agronomic traits.</title>
        <authorList>
            <person name="Li M."/>
        </authorList>
    </citation>
    <scope>NUCLEOTIDE SEQUENCE</scope>
    <source>
        <strain evidence="1">F1 hybrid</strain>
    </source>
</reference>
<protein>
    <submittedName>
        <fullName evidence="1">Uncharacterized protein</fullName>
    </submittedName>
</protein>
<evidence type="ECO:0000313" key="1">
    <source>
        <dbReference type="EMBL" id="KAI4580836.1"/>
    </source>
</evidence>
<sequence>MRGKKRGGMERLTGVTPMSKVIIKEHDLLCQKLLHPHTATTKASTPGAHTPQQEKPLQPKCHSWRAAPPLSTTRDSPGTAARTQHKQKESSAKPKAFLQANACKTWQGTQGALVWTPMLSRDRTNSTTSFVTTNISSCFLSAGPAIHTLHVLSKIIKAVFQDSRSSIARHQTTKPTHLGYKNMLASTDLKVVPFCTEAEDHSQSSTVDHPAQVGKLVSESQDFPGSPMVKNPPANAEDVGFDPWSRKIPHSTGQRNACVTTTEPAL</sequence>
<name>A0ACB9UUH2_9CETA</name>
<organism evidence="1 2">
    <name type="scientific">Ovis ammon polii x Ovis aries</name>
    <dbReference type="NCBI Taxonomy" id="2918886"/>
    <lineage>
        <taxon>Eukaryota</taxon>
        <taxon>Metazoa</taxon>
        <taxon>Chordata</taxon>
        <taxon>Craniata</taxon>
        <taxon>Vertebrata</taxon>
        <taxon>Euteleostomi</taxon>
        <taxon>Mammalia</taxon>
        <taxon>Eutheria</taxon>
        <taxon>Laurasiatheria</taxon>
        <taxon>Artiodactyla</taxon>
        <taxon>Ruminantia</taxon>
        <taxon>Pecora</taxon>
        <taxon>Bovidae</taxon>
        <taxon>Caprinae</taxon>
        <taxon>Ovis</taxon>
    </lineage>
</organism>
<comment type="caution">
    <text evidence="1">The sequence shown here is derived from an EMBL/GenBank/DDBJ whole genome shotgun (WGS) entry which is preliminary data.</text>
</comment>
<keyword evidence="2" id="KW-1185">Reference proteome</keyword>
<evidence type="ECO:0000313" key="2">
    <source>
        <dbReference type="Proteomes" id="UP001057279"/>
    </source>
</evidence>